<dbReference type="Proteomes" id="UP000199682">
    <property type="component" value="Unassembled WGS sequence"/>
</dbReference>
<name>A0A1G9RUR1_9PSEU</name>
<gene>
    <name evidence="2" type="ORF">SAMN04488074_11925</name>
</gene>
<proteinExistence type="predicted"/>
<sequence>MARSDDAQQDLDELGALLRGYRTLAKVTGAAAARRAGFTQSKLSKIENGVLLPSLDDVQQLIAGLGTDPSSAEQALRLIRGLHDDPYTHRMVLRRGVVTEHAALLSRFGACGRVVVAEIAVVPDWLRTRDYLLAATKPLIDRGGRATSLLRKRKELLSNPDIKFEFLVRETAVRTRVGSLKIMAEQLHDMASAPERFPNVTVRVVTSDAVVTPLPTHGFELHDDRHVVVTTLPGVAVITSDVDIQPFRQMIESLRASALTERQSHSFLRRLAESFERLAAR</sequence>
<dbReference type="InterPro" id="IPR043917">
    <property type="entry name" value="DUF5753"/>
</dbReference>
<dbReference type="GO" id="GO:0003677">
    <property type="term" value="F:DNA binding"/>
    <property type="evidence" value="ECO:0007669"/>
    <property type="project" value="InterPro"/>
</dbReference>
<protein>
    <submittedName>
        <fullName evidence="2">Helix-turn-helix domain-containing protein</fullName>
    </submittedName>
</protein>
<evidence type="ECO:0000313" key="2">
    <source>
        <dbReference type="EMBL" id="SDM26976.1"/>
    </source>
</evidence>
<dbReference type="PROSITE" id="PS50943">
    <property type="entry name" value="HTH_CROC1"/>
    <property type="match status" value="1"/>
</dbReference>
<reference evidence="3" key="1">
    <citation type="submission" date="2016-10" db="EMBL/GenBank/DDBJ databases">
        <authorList>
            <person name="Varghese N."/>
            <person name="Submissions S."/>
        </authorList>
    </citation>
    <scope>NUCLEOTIDE SEQUENCE [LARGE SCALE GENOMIC DNA]</scope>
    <source>
        <strain evidence="3">DSM 44796</strain>
    </source>
</reference>
<accession>A0A1G9RUR1</accession>
<dbReference type="RefSeq" id="WP_090011816.1">
    <property type="nucleotide sequence ID" value="NZ_FNET01000019.1"/>
</dbReference>
<evidence type="ECO:0000259" key="1">
    <source>
        <dbReference type="PROSITE" id="PS50943"/>
    </source>
</evidence>
<dbReference type="SMART" id="SM00530">
    <property type="entry name" value="HTH_XRE"/>
    <property type="match status" value="1"/>
</dbReference>
<dbReference type="CDD" id="cd00093">
    <property type="entry name" value="HTH_XRE"/>
    <property type="match status" value="1"/>
</dbReference>
<dbReference type="Pfam" id="PF19054">
    <property type="entry name" value="DUF5753"/>
    <property type="match status" value="1"/>
</dbReference>
<evidence type="ECO:0000313" key="3">
    <source>
        <dbReference type="Proteomes" id="UP000199682"/>
    </source>
</evidence>
<dbReference type="Pfam" id="PF13560">
    <property type="entry name" value="HTH_31"/>
    <property type="match status" value="1"/>
</dbReference>
<dbReference type="AlphaFoldDB" id="A0A1G9RUR1"/>
<dbReference type="InterPro" id="IPR010982">
    <property type="entry name" value="Lambda_DNA-bd_dom_sf"/>
</dbReference>
<feature type="domain" description="HTH cro/C1-type" evidence="1">
    <location>
        <begin position="18"/>
        <end position="72"/>
    </location>
</feature>
<dbReference type="SUPFAM" id="SSF47413">
    <property type="entry name" value="lambda repressor-like DNA-binding domains"/>
    <property type="match status" value="1"/>
</dbReference>
<dbReference type="InterPro" id="IPR001387">
    <property type="entry name" value="Cro/C1-type_HTH"/>
</dbReference>
<dbReference type="Gene3D" id="1.10.260.40">
    <property type="entry name" value="lambda repressor-like DNA-binding domains"/>
    <property type="match status" value="1"/>
</dbReference>
<organism evidence="2 3">
    <name type="scientific">Lentzea albidocapillata subsp. violacea</name>
    <dbReference type="NCBI Taxonomy" id="128104"/>
    <lineage>
        <taxon>Bacteria</taxon>
        <taxon>Bacillati</taxon>
        <taxon>Actinomycetota</taxon>
        <taxon>Actinomycetes</taxon>
        <taxon>Pseudonocardiales</taxon>
        <taxon>Pseudonocardiaceae</taxon>
        <taxon>Lentzea</taxon>
    </lineage>
</organism>
<dbReference type="EMBL" id="FNET01000019">
    <property type="protein sequence ID" value="SDM26976.1"/>
    <property type="molecule type" value="Genomic_DNA"/>
</dbReference>